<feature type="domain" description="NmrA-like" evidence="3">
    <location>
        <begin position="20"/>
        <end position="316"/>
    </location>
</feature>
<name>A0A1M4TTD1_9SPHI</name>
<dbReference type="Pfam" id="PF05368">
    <property type="entry name" value="NmrA"/>
    <property type="match status" value="1"/>
</dbReference>
<dbReference type="SUPFAM" id="SSF51735">
    <property type="entry name" value="NAD(P)-binding Rossmann-fold domains"/>
    <property type="match status" value="1"/>
</dbReference>
<reference evidence="5" key="1">
    <citation type="submission" date="2016-11" db="EMBL/GenBank/DDBJ databases">
        <authorList>
            <person name="Varghese N."/>
            <person name="Submissions S."/>
        </authorList>
    </citation>
    <scope>NUCLEOTIDE SEQUENCE [LARGE SCALE GENOMIC DNA]</scope>
    <source>
        <strain evidence="5">DSM 16990</strain>
    </source>
</reference>
<keyword evidence="2" id="KW-0521">NADP</keyword>
<dbReference type="AlphaFoldDB" id="A0A1M4TTD1"/>
<dbReference type="PANTHER" id="PTHR42748">
    <property type="entry name" value="NITROGEN METABOLITE REPRESSION PROTEIN NMRA FAMILY MEMBER"/>
    <property type="match status" value="1"/>
</dbReference>
<dbReference type="PANTHER" id="PTHR42748:SF7">
    <property type="entry name" value="NMRA LIKE REDOX SENSOR 1-RELATED"/>
    <property type="match status" value="1"/>
</dbReference>
<dbReference type="Gene3D" id="3.40.50.720">
    <property type="entry name" value="NAD(P)-binding Rossmann-like Domain"/>
    <property type="match status" value="1"/>
</dbReference>
<dbReference type="InterPro" id="IPR051164">
    <property type="entry name" value="NmrA-like_oxidored"/>
</dbReference>
<proteinExistence type="inferred from homology"/>
<dbReference type="InterPro" id="IPR008030">
    <property type="entry name" value="NmrA-like"/>
</dbReference>
<sequence>MVSNLTANEIANENLNQEDKPLITIVGILGKQGSSAARTLLQSGRYRVRGTTRRIDSPEALSLARQGVELLSVPLSLGYKKEFVEAFRGSAGVFMMTPGIAPPQTHELELGKQLADAAVEAGVQHVIFSSLENVDKITEGKKFAPHFTDKARVEDYIRTLPITSSFIYMAFFYTNLMEFYTPVVEDDTLVFPIYLPRDFRAPFVDPLTATGPAVLEIFSNPVQYAGKSLPVIGDVISAQEIVDTFVRVTGKKARYSSAYTREHMLHHFPQFASNELLVDEILGMAEYAVEYGYFGKDRDLLWSRERNPDSLNWEGFLRSTGWQGEKRSF</sequence>
<evidence type="ECO:0000256" key="1">
    <source>
        <dbReference type="ARBA" id="ARBA00006328"/>
    </source>
</evidence>
<dbReference type="Gene3D" id="3.90.25.10">
    <property type="entry name" value="UDP-galactose 4-epimerase, domain 1"/>
    <property type="match status" value="1"/>
</dbReference>
<dbReference type="CDD" id="cd05251">
    <property type="entry name" value="NmrA_like_SDR_a"/>
    <property type="match status" value="1"/>
</dbReference>
<dbReference type="EMBL" id="FQUQ01000001">
    <property type="protein sequence ID" value="SHE47654.1"/>
    <property type="molecule type" value="Genomic_DNA"/>
</dbReference>
<evidence type="ECO:0000313" key="5">
    <source>
        <dbReference type="Proteomes" id="UP000184287"/>
    </source>
</evidence>
<evidence type="ECO:0000259" key="3">
    <source>
        <dbReference type="Pfam" id="PF05368"/>
    </source>
</evidence>
<evidence type="ECO:0000256" key="2">
    <source>
        <dbReference type="ARBA" id="ARBA00022857"/>
    </source>
</evidence>
<evidence type="ECO:0000313" key="4">
    <source>
        <dbReference type="EMBL" id="SHE47654.1"/>
    </source>
</evidence>
<comment type="similarity">
    <text evidence="1">Belongs to the NmrA-type oxidoreductase family.</text>
</comment>
<dbReference type="InterPro" id="IPR036291">
    <property type="entry name" value="NAD(P)-bd_dom_sf"/>
</dbReference>
<dbReference type="Proteomes" id="UP000184287">
    <property type="component" value="Unassembled WGS sequence"/>
</dbReference>
<gene>
    <name evidence="4" type="ORF">SAMN04488522_101310</name>
</gene>
<accession>A0A1M4TTD1</accession>
<keyword evidence="5" id="KW-1185">Reference proteome</keyword>
<protein>
    <submittedName>
        <fullName evidence="4">Uncharacterized conserved protein YbjT, contains NAD(P)-binding and DUF2867 domains</fullName>
    </submittedName>
</protein>
<dbReference type="STRING" id="288992.SAMN04488522_101310"/>
<dbReference type="RefSeq" id="WP_200800869.1">
    <property type="nucleotide sequence ID" value="NZ_FQUQ01000001.1"/>
</dbReference>
<organism evidence="4 5">
    <name type="scientific">Pedobacter caeni</name>
    <dbReference type="NCBI Taxonomy" id="288992"/>
    <lineage>
        <taxon>Bacteria</taxon>
        <taxon>Pseudomonadati</taxon>
        <taxon>Bacteroidota</taxon>
        <taxon>Sphingobacteriia</taxon>
        <taxon>Sphingobacteriales</taxon>
        <taxon>Sphingobacteriaceae</taxon>
        <taxon>Pedobacter</taxon>
    </lineage>
</organism>